<dbReference type="eggNOG" id="COG2172">
    <property type="taxonomic scope" value="Bacteria"/>
</dbReference>
<dbReference type="SMART" id="SM00331">
    <property type="entry name" value="PP2C_SIG"/>
    <property type="match status" value="1"/>
</dbReference>
<dbReference type="SUPFAM" id="SSF55874">
    <property type="entry name" value="ATPase domain of HSP90 chaperone/DNA topoisomerase II/histidine kinase"/>
    <property type="match status" value="1"/>
</dbReference>
<dbReference type="SMART" id="SM00448">
    <property type="entry name" value="REC"/>
    <property type="match status" value="1"/>
</dbReference>
<dbReference type="PANTHER" id="PTHR43156">
    <property type="entry name" value="STAGE II SPORULATION PROTEIN E-RELATED"/>
    <property type="match status" value="1"/>
</dbReference>
<dbReference type="KEGG" id="mmw:Mmwyl1_3297"/>
<dbReference type="InterPro" id="IPR036890">
    <property type="entry name" value="HATPase_C_sf"/>
</dbReference>
<dbReference type="Pfam" id="PF13581">
    <property type="entry name" value="HATPase_c_2"/>
    <property type="match status" value="1"/>
</dbReference>
<dbReference type="CDD" id="cd00156">
    <property type="entry name" value="REC"/>
    <property type="match status" value="1"/>
</dbReference>
<evidence type="ECO:0000256" key="1">
    <source>
        <dbReference type="ARBA" id="ARBA00022801"/>
    </source>
</evidence>
<gene>
    <name evidence="4" type="ordered locus">Mmwyl1_3297</name>
</gene>
<dbReference type="Gene3D" id="3.40.50.2300">
    <property type="match status" value="1"/>
</dbReference>
<dbReference type="PROSITE" id="PS50110">
    <property type="entry name" value="RESPONSE_REGULATORY"/>
    <property type="match status" value="1"/>
</dbReference>
<keyword evidence="2" id="KW-0597">Phosphoprotein</keyword>
<dbReference type="HOGENOM" id="CLU_000445_43_7_6"/>
<dbReference type="Pfam" id="PF00072">
    <property type="entry name" value="Response_reg"/>
    <property type="match status" value="1"/>
</dbReference>
<dbReference type="EMBL" id="CP000749">
    <property type="protein sequence ID" value="ABR72202.1"/>
    <property type="molecule type" value="Genomic_DNA"/>
</dbReference>
<dbReference type="InterPro" id="IPR011006">
    <property type="entry name" value="CheY-like_superfamily"/>
</dbReference>
<dbReference type="PANTHER" id="PTHR43156:SF2">
    <property type="entry name" value="STAGE II SPORULATION PROTEIN E"/>
    <property type="match status" value="1"/>
</dbReference>
<dbReference type="AlphaFoldDB" id="A6W0H3"/>
<dbReference type="Gene3D" id="3.60.40.10">
    <property type="entry name" value="PPM-type phosphatase domain"/>
    <property type="match status" value="1"/>
</dbReference>
<dbReference type="STRING" id="400668.Mmwyl1_3297"/>
<dbReference type="Gene3D" id="3.30.565.10">
    <property type="entry name" value="Histidine kinase-like ATPase, C-terminal domain"/>
    <property type="match status" value="1"/>
</dbReference>
<name>A6W0H3_MARMS</name>
<dbReference type="OrthoDB" id="9811749at2"/>
<dbReference type="eggNOG" id="COG0745">
    <property type="taxonomic scope" value="Bacteria"/>
</dbReference>
<feature type="domain" description="Response regulatory" evidence="3">
    <location>
        <begin position="6"/>
        <end position="120"/>
    </location>
</feature>
<proteinExistence type="predicted"/>
<dbReference type="eggNOG" id="COG2208">
    <property type="taxonomic scope" value="Bacteria"/>
</dbReference>
<evidence type="ECO:0000256" key="2">
    <source>
        <dbReference type="PROSITE-ProRule" id="PRU00169"/>
    </source>
</evidence>
<dbReference type="InterPro" id="IPR001789">
    <property type="entry name" value="Sig_transdc_resp-reg_receiver"/>
</dbReference>
<dbReference type="InterPro" id="IPR001932">
    <property type="entry name" value="PPM-type_phosphatase-like_dom"/>
</dbReference>
<accession>A6W0H3</accession>
<keyword evidence="1" id="KW-0378">Hydrolase</keyword>
<dbReference type="Pfam" id="PF07228">
    <property type="entry name" value="SpoIIE"/>
    <property type="match status" value="1"/>
</dbReference>
<dbReference type="GO" id="GO:0000160">
    <property type="term" value="P:phosphorelay signal transduction system"/>
    <property type="evidence" value="ECO:0007669"/>
    <property type="project" value="InterPro"/>
</dbReference>
<evidence type="ECO:0000313" key="4">
    <source>
        <dbReference type="EMBL" id="ABR72202.1"/>
    </source>
</evidence>
<dbReference type="InterPro" id="IPR052016">
    <property type="entry name" value="Bact_Sigma-Reg"/>
</dbReference>
<feature type="modified residue" description="4-aspartylphosphate" evidence="2">
    <location>
        <position position="55"/>
    </location>
</feature>
<dbReference type="SUPFAM" id="SSF52172">
    <property type="entry name" value="CheY-like"/>
    <property type="match status" value="1"/>
</dbReference>
<dbReference type="GO" id="GO:0016791">
    <property type="term" value="F:phosphatase activity"/>
    <property type="evidence" value="ECO:0007669"/>
    <property type="project" value="TreeGrafter"/>
</dbReference>
<sequence length="550" mass="61583">MNSISKVLLLEDNASTRLIVSKALQIKGIEVILTSTLEEARQCFGDNSIKLFLLDVHLPDGMSDELIPQIRRLYPMAPILMITAEYDSSHMARLFDAGVKDFIQKPILPLLLSNKVQSFLDWSEVELALFRANENYLSIMQEKEQEEALAFFVYDHILHTHSCSIEGVDVATLSSGRFCGDILISAMSPNGNLIIMLGDATGHGMAAAITIYPMVVTFNAMVKKGLSTGAILRELSDKHSETVPSNRFFACILIEISLAKNTISIWNGGMPHVLIFDKEQQLIDKIPAKNMAIGILPTNEISTKFETFPLDSIEYLSFFSDGLIENKRHKETMLTFNDVYSIIAEYPSDPEHSITRMHAMETDLNSHDDMTLCSLNLGTLRQELSDTPVEKQSPKGNFSFSFELFGDSLLNDHFTLKLVELIESYGFSQSFCQRVFTVLTELLVNSVDHGILNIQSNLKKTDFIAYLDDRNEAIQTLSNNQKVAVSVNWDANQKTLRLTVSDSGNGYQVKKEIPISSDQSYGRGLSIVSSLCSDFAYDQNINTTRTTLRY</sequence>
<organism evidence="4">
    <name type="scientific">Marinomonas sp. (strain MWYL1)</name>
    <dbReference type="NCBI Taxonomy" id="400668"/>
    <lineage>
        <taxon>Bacteria</taxon>
        <taxon>Pseudomonadati</taxon>
        <taxon>Pseudomonadota</taxon>
        <taxon>Gammaproteobacteria</taxon>
        <taxon>Oceanospirillales</taxon>
        <taxon>Oceanospirillaceae</taxon>
        <taxon>Marinomonas</taxon>
    </lineage>
</organism>
<dbReference type="InterPro" id="IPR003594">
    <property type="entry name" value="HATPase_dom"/>
</dbReference>
<evidence type="ECO:0000259" key="3">
    <source>
        <dbReference type="PROSITE" id="PS50110"/>
    </source>
</evidence>
<reference evidence="4" key="1">
    <citation type="submission" date="2007-06" db="EMBL/GenBank/DDBJ databases">
        <title>Complete sequence of Marinomonas sp. MWYL1.</title>
        <authorList>
            <consortium name="US DOE Joint Genome Institute"/>
            <person name="Copeland A."/>
            <person name="Lucas S."/>
            <person name="Lapidus A."/>
            <person name="Barry K."/>
            <person name="Glavina del Rio T."/>
            <person name="Dalin E."/>
            <person name="Tice H."/>
            <person name="Pitluck S."/>
            <person name="Kiss H."/>
            <person name="Brettin T."/>
            <person name="Bruce D."/>
            <person name="Detter J.C."/>
            <person name="Han C."/>
            <person name="Schmutz J."/>
            <person name="Larimer F."/>
            <person name="Land M."/>
            <person name="Hauser L."/>
            <person name="Kyrpides N."/>
            <person name="Kim E."/>
            <person name="Johnston A.W.B."/>
            <person name="Todd J.D."/>
            <person name="Rogers R."/>
            <person name="Wexler M."/>
            <person name="Bond P.L."/>
            <person name="Li Y."/>
            <person name="Richardson P."/>
        </authorList>
    </citation>
    <scope>NUCLEOTIDE SEQUENCE [LARGE SCALE GENOMIC DNA]</scope>
    <source>
        <strain evidence="4">MWYL1</strain>
    </source>
</reference>
<dbReference type="InterPro" id="IPR036457">
    <property type="entry name" value="PPM-type-like_dom_sf"/>
</dbReference>
<protein>
    <submittedName>
        <fullName evidence="4">Response regulator receiver protein</fullName>
    </submittedName>
</protein>